<sequence>MTTMFFNSGREDPRYGDDRHSDLPWGYWLVSAADVPGRPPLLDEQGREWDSVREAFWKGRLGLPEIYSHASNEIMEFMAGYLAIMDGRFVPTEERVQDIFQGDRHLDLFFTTIMRAAGLIDARNGCPTAEGRAVLAMLIATRNRDDAEHEIGLDWIRANRTVVGHGVRRQTAEAVERGERVAARMAHRFATGDIGREPCIKLIGVLVTREIPVRSTIWSMTWPEGDRYARDRFYLWLLERIDRWDDWAAMVVASGARSLTEHLLRLAFCDRPPEGVVGTDDVS</sequence>
<name>A0ABY5SV29_9SPHN</name>
<organism evidence="1 2">
    <name type="scientific">Qipengyuania spongiae</name>
    <dbReference type="NCBI Taxonomy" id="2909673"/>
    <lineage>
        <taxon>Bacteria</taxon>
        <taxon>Pseudomonadati</taxon>
        <taxon>Pseudomonadota</taxon>
        <taxon>Alphaproteobacteria</taxon>
        <taxon>Sphingomonadales</taxon>
        <taxon>Erythrobacteraceae</taxon>
        <taxon>Qipengyuania</taxon>
    </lineage>
</organism>
<keyword evidence="2" id="KW-1185">Reference proteome</keyword>
<protein>
    <submittedName>
        <fullName evidence="1">Uncharacterized protein</fullName>
    </submittedName>
</protein>
<gene>
    <name evidence="1" type="ORF">L1F33_09020</name>
</gene>
<dbReference type="RefSeq" id="WP_265557567.1">
    <property type="nucleotide sequence ID" value="NZ_CP092471.1"/>
</dbReference>
<accession>A0ABY5SV29</accession>
<evidence type="ECO:0000313" key="2">
    <source>
        <dbReference type="Proteomes" id="UP001065265"/>
    </source>
</evidence>
<reference evidence="1" key="1">
    <citation type="submission" date="2022-02" db="EMBL/GenBank/DDBJ databases">
        <title>Qipengyuania spongiae sp. nov., isolated from marine sponge.</title>
        <authorList>
            <person name="Li Z."/>
            <person name="Zhang M."/>
        </authorList>
    </citation>
    <scope>NUCLEOTIDE SEQUENCE</scope>
    <source>
        <strain evidence="1">PHS-Z21</strain>
    </source>
</reference>
<evidence type="ECO:0000313" key="1">
    <source>
        <dbReference type="EMBL" id="UVI38402.1"/>
    </source>
</evidence>
<dbReference type="Proteomes" id="UP001065265">
    <property type="component" value="Chromosome"/>
</dbReference>
<dbReference type="EMBL" id="CP092471">
    <property type="protein sequence ID" value="UVI38402.1"/>
    <property type="molecule type" value="Genomic_DNA"/>
</dbReference>
<proteinExistence type="predicted"/>